<proteinExistence type="predicted"/>
<evidence type="ECO:0000313" key="2">
    <source>
        <dbReference type="Proteomes" id="UP001597135"/>
    </source>
</evidence>
<protein>
    <submittedName>
        <fullName evidence="1">GNAT family N-acetyltransferase</fullName>
    </submittedName>
</protein>
<keyword evidence="2" id="KW-1185">Reference proteome</keyword>
<accession>A0ABW3ZI72</accession>
<evidence type="ECO:0000313" key="1">
    <source>
        <dbReference type="EMBL" id="MFD1342824.1"/>
    </source>
</evidence>
<dbReference type="RefSeq" id="WP_386803234.1">
    <property type="nucleotide sequence ID" value="NZ_JBHTMU010000015.1"/>
</dbReference>
<comment type="caution">
    <text evidence="1">The sequence shown here is derived from an EMBL/GenBank/DDBJ whole genome shotgun (WGS) entry which is preliminary data.</text>
</comment>
<sequence length="398" mass="43716">MTKHDLPPLPTDTALEVQSVKSLAALDALETDWDRLFRRDPDANACLSHAWIRASFAARPERGFVLAVRDAQGTLIGLLPLKQRLHWSRSRRRFETQFEAGGRLSMSPYSGLLCDPTREDDVLDALASALAARPWARLSLLYFGPEPRARSFGAALEGEGIEVAWRGYRDPGDQSDKLAAALIPLPERLETFLGALPDRGLARQYAAWRRSNGRVFSAHAERGDALDTIEPDFLEFFDAACPPGTRERWTRYRPSLETAAATDRLSLAWLERGGRIAAVAAHLVDPDLGDTLRLFSAAPDGSDGAIAGYFLTLSVIDRAISDGGMSYDFGRDAAQIARHFACEHRPGTYLVAERPEGGAPCLDPRATGAALDRIGGFLDRNRIKDARAACAQLRTLHR</sequence>
<dbReference type="Proteomes" id="UP001597135">
    <property type="component" value="Unassembled WGS sequence"/>
</dbReference>
<reference evidence="2" key="1">
    <citation type="journal article" date="2019" name="Int. J. Syst. Evol. Microbiol.">
        <title>The Global Catalogue of Microorganisms (GCM) 10K type strain sequencing project: providing services to taxonomists for standard genome sequencing and annotation.</title>
        <authorList>
            <consortium name="The Broad Institute Genomics Platform"/>
            <consortium name="The Broad Institute Genome Sequencing Center for Infectious Disease"/>
            <person name="Wu L."/>
            <person name="Ma J."/>
        </authorList>
    </citation>
    <scope>NUCLEOTIDE SEQUENCE [LARGE SCALE GENOMIC DNA]</scope>
    <source>
        <strain evidence="2">CCUG 62953</strain>
    </source>
</reference>
<organism evidence="1 2">
    <name type="scientific">Litorisediminicola beolgyonensis</name>
    <dbReference type="NCBI Taxonomy" id="1173614"/>
    <lineage>
        <taxon>Bacteria</taxon>
        <taxon>Pseudomonadati</taxon>
        <taxon>Pseudomonadota</taxon>
        <taxon>Alphaproteobacteria</taxon>
        <taxon>Rhodobacterales</taxon>
        <taxon>Paracoccaceae</taxon>
        <taxon>Litorisediminicola</taxon>
    </lineage>
</organism>
<name>A0ABW3ZI72_9RHOB</name>
<dbReference type="EMBL" id="JBHTMU010000015">
    <property type="protein sequence ID" value="MFD1342824.1"/>
    <property type="molecule type" value="Genomic_DNA"/>
</dbReference>
<gene>
    <name evidence="1" type="ORF">ACFQ4E_10370</name>
</gene>